<dbReference type="SUPFAM" id="SSF51735">
    <property type="entry name" value="NAD(P)-binding Rossmann-fold domains"/>
    <property type="match status" value="1"/>
</dbReference>
<dbReference type="Gene3D" id="3.40.50.720">
    <property type="entry name" value="NAD(P)-binding Rossmann-like Domain"/>
    <property type="match status" value="1"/>
</dbReference>
<dbReference type="STRING" id="1316194.A0A1Q5UCC9"/>
<dbReference type="EMBL" id="MNBE01000391">
    <property type="protein sequence ID" value="OKP10119.1"/>
    <property type="molecule type" value="Genomic_DNA"/>
</dbReference>
<dbReference type="AlphaFoldDB" id="A0A1Q5UCC9"/>
<dbReference type="Proteomes" id="UP000186955">
    <property type="component" value="Unassembled WGS sequence"/>
</dbReference>
<comment type="caution">
    <text evidence="6">The sequence shown here is derived from an EMBL/GenBank/DDBJ whole genome shotgun (WGS) entry which is preliminary data.</text>
</comment>
<dbReference type="InterPro" id="IPR013154">
    <property type="entry name" value="ADH-like_N"/>
</dbReference>
<dbReference type="GO" id="GO:0046872">
    <property type="term" value="F:metal ion binding"/>
    <property type="evidence" value="ECO:0007669"/>
    <property type="project" value="UniProtKB-KW"/>
</dbReference>
<keyword evidence="3" id="KW-0862">Zinc</keyword>
<evidence type="ECO:0000313" key="6">
    <source>
        <dbReference type="EMBL" id="OKP10119.1"/>
    </source>
</evidence>
<dbReference type="PANTHER" id="PTHR42813">
    <property type="entry name" value="ZINC-TYPE ALCOHOL DEHYDROGENASE-LIKE"/>
    <property type="match status" value="1"/>
</dbReference>
<dbReference type="Pfam" id="PF08240">
    <property type="entry name" value="ADH_N"/>
    <property type="match status" value="1"/>
</dbReference>
<evidence type="ECO:0000256" key="1">
    <source>
        <dbReference type="ARBA" id="ARBA00001947"/>
    </source>
</evidence>
<protein>
    <submittedName>
        <fullName evidence="6">Zinc-type alcohol dehydrogenase-like protein</fullName>
    </submittedName>
</protein>
<proteinExistence type="predicted"/>
<dbReference type="InterPro" id="IPR013149">
    <property type="entry name" value="ADH-like_C"/>
</dbReference>
<dbReference type="PANTHER" id="PTHR42813:SF1">
    <property type="entry name" value="DEHYDROGENASE, PUTATIVE (AFU_ORTHOLOGUE AFUA_5G03930)-RELATED"/>
    <property type="match status" value="1"/>
</dbReference>
<comment type="cofactor">
    <cofactor evidence="1">
        <name>Zn(2+)</name>
        <dbReference type="ChEBI" id="CHEBI:29105"/>
    </cofactor>
</comment>
<reference evidence="6 7" key="1">
    <citation type="submission" date="2016-10" db="EMBL/GenBank/DDBJ databases">
        <title>Genome sequence of the ascomycete fungus Penicillium subrubescens.</title>
        <authorList>
            <person name="De Vries R.P."/>
            <person name="Peng M."/>
            <person name="Dilokpimol A."/>
            <person name="Hilden K."/>
            <person name="Makela M.R."/>
            <person name="Grigoriev I."/>
            <person name="Riley R."/>
            <person name="Granchi Z."/>
        </authorList>
    </citation>
    <scope>NUCLEOTIDE SEQUENCE [LARGE SCALE GENOMIC DNA]</scope>
    <source>
        <strain evidence="6 7">CBS 132785</strain>
    </source>
</reference>
<dbReference type="Pfam" id="PF00107">
    <property type="entry name" value="ADH_zinc_N"/>
    <property type="match status" value="1"/>
</dbReference>
<evidence type="ECO:0000259" key="4">
    <source>
        <dbReference type="Pfam" id="PF00107"/>
    </source>
</evidence>
<dbReference type="InterPro" id="IPR036291">
    <property type="entry name" value="NAD(P)-bd_dom_sf"/>
</dbReference>
<feature type="domain" description="Alcohol dehydrogenase-like N-terminal" evidence="5">
    <location>
        <begin position="1"/>
        <end position="96"/>
    </location>
</feature>
<feature type="domain" description="Alcohol dehydrogenase-like C-terminal" evidence="4">
    <location>
        <begin position="138"/>
        <end position="220"/>
    </location>
</feature>
<organism evidence="6 7">
    <name type="scientific">Penicillium subrubescens</name>
    <dbReference type="NCBI Taxonomy" id="1316194"/>
    <lineage>
        <taxon>Eukaryota</taxon>
        <taxon>Fungi</taxon>
        <taxon>Dikarya</taxon>
        <taxon>Ascomycota</taxon>
        <taxon>Pezizomycotina</taxon>
        <taxon>Eurotiomycetes</taxon>
        <taxon>Eurotiomycetidae</taxon>
        <taxon>Eurotiales</taxon>
        <taxon>Aspergillaceae</taxon>
        <taxon>Penicillium</taxon>
    </lineage>
</organism>
<evidence type="ECO:0000256" key="3">
    <source>
        <dbReference type="ARBA" id="ARBA00022833"/>
    </source>
</evidence>
<accession>A0A1Q5UCC9</accession>
<dbReference type="Gene3D" id="3.90.180.10">
    <property type="entry name" value="Medium-chain alcohol dehydrogenases, catalytic domain"/>
    <property type="match status" value="1"/>
</dbReference>
<dbReference type="InterPro" id="IPR011032">
    <property type="entry name" value="GroES-like_sf"/>
</dbReference>
<evidence type="ECO:0000313" key="7">
    <source>
        <dbReference type="Proteomes" id="UP000186955"/>
    </source>
</evidence>
<gene>
    <name evidence="6" type="ORF">PENSUB_4473</name>
</gene>
<name>A0A1Q5UCC9_9EURO</name>
<dbReference type="SUPFAM" id="SSF50129">
    <property type="entry name" value="GroES-like"/>
    <property type="match status" value="1"/>
</dbReference>
<keyword evidence="2" id="KW-0479">Metal-binding</keyword>
<sequence>MGREAIGVVDEVGPNVKSLEIGDRVIILPVRACGHCDYCKRKEYSLCDVSNPSKEMQIAYGHRVAGILGHTQLRGGYPGNQAEFCRVPNADFTCLKAPHDVDAWKLLSLSDVDSTAWHALELAEVRDGDVVGVWGCGPIGLSIQRLAKLRGASMVYAIDSDPRRLQRAEEFGMIPIDVAAHPDIREYLLSIRPQGVDKAIEASGYRSTQQPSLAAMRASGLGREITDPVSAIIKATRKGGNIALVGDFFFTTHDFPIGPFTQKALTVRGGQSIPQRV</sequence>
<evidence type="ECO:0000256" key="2">
    <source>
        <dbReference type="ARBA" id="ARBA00022723"/>
    </source>
</evidence>
<evidence type="ECO:0000259" key="5">
    <source>
        <dbReference type="Pfam" id="PF08240"/>
    </source>
</evidence>
<keyword evidence="7" id="KW-1185">Reference proteome</keyword>